<keyword evidence="2" id="KW-1185">Reference proteome</keyword>
<protein>
    <submittedName>
        <fullName evidence="1">Uncharacterized protein</fullName>
    </submittedName>
</protein>
<dbReference type="Proteomes" id="UP001219934">
    <property type="component" value="Unassembled WGS sequence"/>
</dbReference>
<evidence type="ECO:0000313" key="2">
    <source>
        <dbReference type="Proteomes" id="UP001219934"/>
    </source>
</evidence>
<comment type="caution">
    <text evidence="1">The sequence shown here is derived from an EMBL/GenBank/DDBJ whole genome shotgun (WGS) entry which is preliminary data.</text>
</comment>
<reference evidence="1" key="1">
    <citation type="submission" date="2022-11" db="EMBL/GenBank/DDBJ databases">
        <title>Chromosome-level genome of Pogonophryne albipinna.</title>
        <authorList>
            <person name="Jo E."/>
        </authorList>
    </citation>
    <scope>NUCLEOTIDE SEQUENCE</scope>
    <source>
        <strain evidence="1">SGF0006</strain>
        <tissue evidence="1">Muscle</tissue>
    </source>
</reference>
<dbReference type="AlphaFoldDB" id="A0AAD6FRJ9"/>
<gene>
    <name evidence="1" type="ORF">JOQ06_013705</name>
</gene>
<sequence length="229" mass="24352">MQWPGDHILVWDSRPEKGIPGLDGAPWNGAAQPTRSSIVGPGRVGRCRATVDWIPQLNRGACTLTPPPSSFATAMNSSSVNTTLPSPSLSVHTACSDSLGSLIIFETPLSTSSSSSLSSSSSSTWVSNGWRKATSHSDFFPYHTMLLEVVADFGVLVYGLASITRSISALKVGVFSTCTILPGQAAFRLLTCIERYLAVVPRHLRAPRGKGEVRIRNISILCSCCASDG</sequence>
<accession>A0AAD6FRJ9</accession>
<evidence type="ECO:0000313" key="1">
    <source>
        <dbReference type="EMBL" id="KAJ4945169.1"/>
    </source>
</evidence>
<dbReference type="EMBL" id="JAPTMU010000004">
    <property type="protein sequence ID" value="KAJ4945169.1"/>
    <property type="molecule type" value="Genomic_DNA"/>
</dbReference>
<name>A0AAD6FRJ9_9TELE</name>
<proteinExistence type="predicted"/>
<organism evidence="1 2">
    <name type="scientific">Pogonophryne albipinna</name>
    <dbReference type="NCBI Taxonomy" id="1090488"/>
    <lineage>
        <taxon>Eukaryota</taxon>
        <taxon>Metazoa</taxon>
        <taxon>Chordata</taxon>
        <taxon>Craniata</taxon>
        <taxon>Vertebrata</taxon>
        <taxon>Euteleostomi</taxon>
        <taxon>Actinopterygii</taxon>
        <taxon>Neopterygii</taxon>
        <taxon>Teleostei</taxon>
        <taxon>Neoteleostei</taxon>
        <taxon>Acanthomorphata</taxon>
        <taxon>Eupercaria</taxon>
        <taxon>Perciformes</taxon>
        <taxon>Notothenioidei</taxon>
        <taxon>Pogonophryne</taxon>
    </lineage>
</organism>